<evidence type="ECO:0000313" key="2">
    <source>
        <dbReference type="EMBL" id="SHH48498.1"/>
    </source>
</evidence>
<feature type="transmembrane region" description="Helical" evidence="1">
    <location>
        <begin position="47"/>
        <end position="66"/>
    </location>
</feature>
<feature type="transmembrane region" description="Helical" evidence="1">
    <location>
        <begin position="78"/>
        <end position="96"/>
    </location>
</feature>
<dbReference type="Proteomes" id="UP000184109">
    <property type="component" value="Unassembled WGS sequence"/>
</dbReference>
<dbReference type="EMBL" id="FQXQ01000001">
    <property type="protein sequence ID" value="SHH48498.1"/>
    <property type="molecule type" value="Genomic_DNA"/>
</dbReference>
<dbReference type="OrthoDB" id="9812349at2"/>
<feature type="transmembrane region" description="Helical" evidence="1">
    <location>
        <begin position="21"/>
        <end position="41"/>
    </location>
</feature>
<keyword evidence="1" id="KW-0472">Membrane</keyword>
<evidence type="ECO:0000313" key="3">
    <source>
        <dbReference type="Proteomes" id="UP000184109"/>
    </source>
</evidence>
<keyword evidence="3" id="KW-1185">Reference proteome</keyword>
<proteinExistence type="predicted"/>
<gene>
    <name evidence="2" type="ORF">SAMN05444281_0821</name>
</gene>
<evidence type="ECO:0000256" key="1">
    <source>
        <dbReference type="SAM" id="Phobius"/>
    </source>
</evidence>
<dbReference type="InterPro" id="IPR008523">
    <property type="entry name" value="DUF805"/>
</dbReference>
<reference evidence="3" key="1">
    <citation type="submission" date="2016-11" db="EMBL/GenBank/DDBJ databases">
        <authorList>
            <person name="Varghese N."/>
            <person name="Submissions S."/>
        </authorList>
    </citation>
    <scope>NUCLEOTIDE SEQUENCE [LARGE SCALE GENOMIC DNA]</scope>
    <source>
        <strain evidence="3">DSM 100572</strain>
    </source>
</reference>
<keyword evidence="1" id="KW-0812">Transmembrane</keyword>
<protein>
    <submittedName>
        <fullName evidence="2">Uncharacterized membrane protein YhaH, DUF805 family</fullName>
    </submittedName>
</protein>
<dbReference type="STRING" id="1195760.SAMN05444281_0821"/>
<sequence>MRKYYLVPFKKMFDFKGTSTLNEFWVFYGINLLIYVAIVFLRKPLGIPMYTNKVFLGMVAIPHIAIGFRRLRDAGINSWLFLIPSVNLILAGLPSIKKVQ</sequence>
<dbReference type="Pfam" id="PF05656">
    <property type="entry name" value="DUF805"/>
    <property type="match status" value="1"/>
</dbReference>
<dbReference type="RefSeq" id="WP_073118510.1">
    <property type="nucleotide sequence ID" value="NZ_BMEN01000001.1"/>
</dbReference>
<dbReference type="AlphaFoldDB" id="A0A1M5TCQ1"/>
<dbReference type="GO" id="GO:0016020">
    <property type="term" value="C:membrane"/>
    <property type="evidence" value="ECO:0007669"/>
    <property type="project" value="InterPro"/>
</dbReference>
<keyword evidence="1" id="KW-1133">Transmembrane helix</keyword>
<name>A0A1M5TCQ1_9FLAO</name>
<organism evidence="2 3">
    <name type="scientific">Wenyingzhuangia marina</name>
    <dbReference type="NCBI Taxonomy" id="1195760"/>
    <lineage>
        <taxon>Bacteria</taxon>
        <taxon>Pseudomonadati</taxon>
        <taxon>Bacteroidota</taxon>
        <taxon>Flavobacteriia</taxon>
        <taxon>Flavobacteriales</taxon>
        <taxon>Flavobacteriaceae</taxon>
        <taxon>Wenyingzhuangia</taxon>
    </lineage>
</organism>
<accession>A0A1M5TCQ1</accession>